<evidence type="ECO:0000313" key="10">
    <source>
        <dbReference type="Proteomes" id="UP000607653"/>
    </source>
</evidence>
<evidence type="ECO:0000256" key="1">
    <source>
        <dbReference type="ARBA" id="ARBA00004239"/>
    </source>
</evidence>
<accession>A0A822Y015</accession>
<keyword evidence="8" id="KW-0472">Membrane</keyword>
<sequence length="119" mass="13268">MHTHIAISAPRITHSLFRAKVPQVSNYCFRSSLATSMASSTVRRVLMLLSVVFLILAVVSEARVHRDFLNIQKKEINSHVSLRGLMETPPSKMTTDIGYMRLSPGGPDPQHHSGPPLFF</sequence>
<protein>
    <submittedName>
        <fullName evidence="9">Uncharacterized protein</fullName>
    </submittedName>
</protein>
<evidence type="ECO:0000256" key="4">
    <source>
        <dbReference type="ARBA" id="ARBA00022729"/>
    </source>
</evidence>
<dbReference type="PANTHER" id="PTHR36016:SF10">
    <property type="entry name" value="CLAVATA3_ESR (CLE)-RELATED PROTEIN 6-LIKE"/>
    <property type="match status" value="1"/>
</dbReference>
<dbReference type="AlphaFoldDB" id="A0A822Y015"/>
<evidence type="ECO:0000256" key="6">
    <source>
        <dbReference type="ARBA" id="ARBA00023180"/>
    </source>
</evidence>
<keyword evidence="6" id="KW-0325">Glycoprotein</keyword>
<dbReference type="Proteomes" id="UP000607653">
    <property type="component" value="Unassembled WGS sequence"/>
</dbReference>
<keyword evidence="4" id="KW-0732">Signal</keyword>
<dbReference type="GO" id="GO:0005576">
    <property type="term" value="C:extracellular region"/>
    <property type="evidence" value="ECO:0007669"/>
    <property type="project" value="UniProtKB-SubCell"/>
</dbReference>
<evidence type="ECO:0000256" key="5">
    <source>
        <dbReference type="ARBA" id="ARBA00022782"/>
    </source>
</evidence>
<keyword evidence="8" id="KW-0812">Transmembrane</keyword>
<gene>
    <name evidence="9" type="ORF">HUJ06_026265</name>
</gene>
<name>A0A822Y015_NELNU</name>
<evidence type="ECO:0000256" key="2">
    <source>
        <dbReference type="ARBA" id="ARBA00005416"/>
    </source>
</evidence>
<comment type="caution">
    <text evidence="9">The sequence shown here is derived from an EMBL/GenBank/DDBJ whole genome shotgun (WGS) entry which is preliminary data.</text>
</comment>
<proteinExistence type="inferred from homology"/>
<evidence type="ECO:0000256" key="8">
    <source>
        <dbReference type="SAM" id="Phobius"/>
    </source>
</evidence>
<keyword evidence="3" id="KW-0964">Secreted</keyword>
<feature type="transmembrane region" description="Helical" evidence="8">
    <location>
        <begin position="45"/>
        <end position="64"/>
    </location>
</feature>
<reference evidence="9 10" key="1">
    <citation type="journal article" date="2020" name="Mol. Biol. Evol.">
        <title>Distinct Expression and Methylation Patterns for Genes with Different Fates following a Single Whole-Genome Duplication in Flowering Plants.</title>
        <authorList>
            <person name="Shi T."/>
            <person name="Rahmani R.S."/>
            <person name="Gugger P.F."/>
            <person name="Wang M."/>
            <person name="Li H."/>
            <person name="Zhang Y."/>
            <person name="Li Z."/>
            <person name="Wang Q."/>
            <person name="Van de Peer Y."/>
            <person name="Marchal K."/>
            <person name="Chen J."/>
        </authorList>
    </citation>
    <scope>NUCLEOTIDE SEQUENCE [LARGE SCALE GENOMIC DNA]</scope>
    <source>
        <tissue evidence="9">Leaf</tissue>
    </source>
</reference>
<keyword evidence="8" id="KW-1133">Transmembrane helix</keyword>
<dbReference type="PANTHER" id="PTHR36016">
    <property type="entry name" value="CLAVATA3/ESR (CLE)-RELATED PROTEIN 7"/>
    <property type="match status" value="1"/>
</dbReference>
<dbReference type="InterPro" id="IPR039617">
    <property type="entry name" value="CLAVATA3-CLE"/>
</dbReference>
<dbReference type="GO" id="GO:0030154">
    <property type="term" value="P:cell differentiation"/>
    <property type="evidence" value="ECO:0007669"/>
    <property type="project" value="UniProtKB-KW"/>
</dbReference>
<keyword evidence="5" id="KW-0221">Differentiation</keyword>
<comment type="subcellular location">
    <subcellularLocation>
        <location evidence="1">Secreted</location>
        <location evidence="1">Extracellular space</location>
    </subcellularLocation>
</comment>
<organism evidence="9 10">
    <name type="scientific">Nelumbo nucifera</name>
    <name type="common">Sacred lotus</name>
    <dbReference type="NCBI Taxonomy" id="4432"/>
    <lineage>
        <taxon>Eukaryota</taxon>
        <taxon>Viridiplantae</taxon>
        <taxon>Streptophyta</taxon>
        <taxon>Embryophyta</taxon>
        <taxon>Tracheophyta</taxon>
        <taxon>Spermatophyta</taxon>
        <taxon>Magnoliopsida</taxon>
        <taxon>Proteales</taxon>
        <taxon>Nelumbonaceae</taxon>
        <taxon>Nelumbo</taxon>
    </lineage>
</organism>
<evidence type="ECO:0000313" key="9">
    <source>
        <dbReference type="EMBL" id="DAD24801.1"/>
    </source>
</evidence>
<evidence type="ECO:0000256" key="7">
    <source>
        <dbReference type="ARBA" id="ARBA00023278"/>
    </source>
</evidence>
<evidence type="ECO:0000256" key="3">
    <source>
        <dbReference type="ARBA" id="ARBA00022525"/>
    </source>
</evidence>
<dbReference type="EMBL" id="DUZY01000001">
    <property type="protein sequence ID" value="DAD24801.1"/>
    <property type="molecule type" value="Genomic_DNA"/>
</dbReference>
<keyword evidence="7" id="KW-0379">Hydroxylation</keyword>
<comment type="similarity">
    <text evidence="2">Belongs to the CLV3/ESR signal peptide family.</text>
</comment>
<keyword evidence="10" id="KW-1185">Reference proteome</keyword>